<feature type="region of interest" description="Disordered" evidence="1">
    <location>
        <begin position="129"/>
        <end position="148"/>
    </location>
</feature>
<organism evidence="3 4">
    <name type="scientific">Heterocephalus glaber</name>
    <name type="common">Naked mole rat</name>
    <dbReference type="NCBI Taxonomy" id="10181"/>
    <lineage>
        <taxon>Eukaryota</taxon>
        <taxon>Metazoa</taxon>
        <taxon>Chordata</taxon>
        <taxon>Craniata</taxon>
        <taxon>Vertebrata</taxon>
        <taxon>Euteleostomi</taxon>
        <taxon>Mammalia</taxon>
        <taxon>Eutheria</taxon>
        <taxon>Euarchontoglires</taxon>
        <taxon>Glires</taxon>
        <taxon>Rodentia</taxon>
        <taxon>Hystricomorpha</taxon>
        <taxon>Bathyergidae</taxon>
        <taxon>Heterocephalus</taxon>
    </lineage>
</organism>
<dbReference type="PANTHER" id="PTHR23045:SF9">
    <property type="entry name" value="LEUCINE RICH REPEAT CONTAINING 37A-RELATED"/>
    <property type="match status" value="1"/>
</dbReference>
<proteinExistence type="predicted"/>
<feature type="compositionally biased region" description="Polar residues" evidence="1">
    <location>
        <begin position="364"/>
        <end position="389"/>
    </location>
</feature>
<protein>
    <submittedName>
        <fullName evidence="3">Leucine-rich repeat-containing protein 37A2</fullName>
    </submittedName>
</protein>
<dbReference type="InterPro" id="IPR032754">
    <property type="entry name" value="LRRC37_N"/>
</dbReference>
<dbReference type="Pfam" id="PF15779">
    <property type="entry name" value="LRRC37"/>
    <property type="match status" value="1"/>
</dbReference>
<dbReference type="Proteomes" id="UP000006813">
    <property type="component" value="Unassembled WGS sequence"/>
</dbReference>
<dbReference type="InParanoid" id="G5BCX6"/>
<reference evidence="3 4" key="1">
    <citation type="journal article" date="2011" name="Nature">
        <title>Genome sequencing reveals insights into physiology and longevity of the naked mole rat.</title>
        <authorList>
            <person name="Kim E.B."/>
            <person name="Fang X."/>
            <person name="Fushan A.A."/>
            <person name="Huang Z."/>
            <person name="Lobanov A.V."/>
            <person name="Han L."/>
            <person name="Marino S.M."/>
            <person name="Sun X."/>
            <person name="Turanov A.A."/>
            <person name="Yang P."/>
            <person name="Yim S.H."/>
            <person name="Zhao X."/>
            <person name="Kasaikina M.V."/>
            <person name="Stoletzki N."/>
            <person name="Peng C."/>
            <person name="Polak P."/>
            <person name="Xiong Z."/>
            <person name="Kiezun A."/>
            <person name="Zhu Y."/>
            <person name="Chen Y."/>
            <person name="Kryukov G.V."/>
            <person name="Zhang Q."/>
            <person name="Peshkin L."/>
            <person name="Yang L."/>
            <person name="Bronson R.T."/>
            <person name="Buffenstein R."/>
            <person name="Wang B."/>
            <person name="Han C."/>
            <person name="Li Q."/>
            <person name="Chen L."/>
            <person name="Zhao W."/>
            <person name="Sunyaev S.R."/>
            <person name="Park T.J."/>
            <person name="Zhang G."/>
            <person name="Wang J."/>
            <person name="Gladyshev V.N."/>
        </authorList>
    </citation>
    <scope>NUCLEOTIDE SEQUENCE [LARGE SCALE GENOMIC DNA]</scope>
</reference>
<feature type="region of interest" description="Disordered" evidence="1">
    <location>
        <begin position="200"/>
        <end position="311"/>
    </location>
</feature>
<dbReference type="EMBL" id="JH169588">
    <property type="protein sequence ID" value="EHB07137.1"/>
    <property type="molecule type" value="Genomic_DNA"/>
</dbReference>
<evidence type="ECO:0000313" key="4">
    <source>
        <dbReference type="Proteomes" id="UP000006813"/>
    </source>
</evidence>
<feature type="region of interest" description="Disordered" evidence="1">
    <location>
        <begin position="359"/>
        <end position="389"/>
    </location>
</feature>
<sequence length="408" mass="43629">MCAEYQEALPAREDGCGPTTGSDVAGWSLLSQVREHGEAAAAQRPLASHGSPQDACAHPAAATNTAVKSMRNSRQKGQASDLLSCVGIYKNHPHTHTSWLCRYLVPHYKDTGDTRPPYWPDWAPNPVQLNSEALGPNKASSLHSDLPSKSLHALTPPANHRGFDYLDSLVPTKMLSPPCEFAGQLSPELDKVALVPALAQQKAPAQLPGSPEETESSPQEQKQPVQHSEAPEEVEPSGSQLEAPPQIENPLEEFKPSVQEDAQASEALLESTELPKELQLCPTQLGDPSQCPYEPPNESVAHPPAHYERTVPPPAQEQALLPRLPSVASHPLDLEVTIVPKPSADGELPGEVCSCPSKALLGDASTTKPDSGDSWTSEPGAQQKSTMGFRSQSFFDCAGAFLSASRPS</sequence>
<feature type="compositionally biased region" description="Low complexity" evidence="1">
    <location>
        <begin position="200"/>
        <end position="224"/>
    </location>
</feature>
<evidence type="ECO:0000256" key="1">
    <source>
        <dbReference type="SAM" id="MobiDB-lite"/>
    </source>
</evidence>
<feature type="domain" description="Leucine-rich repeat-containing protein 37 N-terminal" evidence="2">
    <location>
        <begin position="277"/>
        <end position="348"/>
    </location>
</feature>
<name>G5BCX6_HETGA</name>
<evidence type="ECO:0000259" key="2">
    <source>
        <dbReference type="Pfam" id="PF15779"/>
    </source>
</evidence>
<feature type="region of interest" description="Disordered" evidence="1">
    <location>
        <begin position="36"/>
        <end position="57"/>
    </location>
</feature>
<dbReference type="AlphaFoldDB" id="G5BCX6"/>
<evidence type="ECO:0000313" key="3">
    <source>
        <dbReference type="EMBL" id="EHB07137.1"/>
    </source>
</evidence>
<dbReference type="InterPro" id="IPR015753">
    <property type="entry name" value="LRRC37"/>
</dbReference>
<dbReference type="STRING" id="10181.G5BCX6"/>
<gene>
    <name evidence="3" type="ORF">GW7_14747</name>
</gene>
<accession>G5BCX6</accession>
<dbReference type="PANTHER" id="PTHR23045">
    <property type="entry name" value="LEUCINE-RICH REPEAT-CONTAINING PROTEIN 37A"/>
    <property type="match status" value="1"/>
</dbReference>